<evidence type="ECO:0000313" key="2">
    <source>
        <dbReference type="EMBL" id="CAD6195580.1"/>
    </source>
</evidence>
<comment type="caution">
    <text evidence="2">The sequence shown here is derived from an EMBL/GenBank/DDBJ whole genome shotgun (WGS) entry which is preliminary data.</text>
</comment>
<dbReference type="EMBL" id="CAJGYM010000057">
    <property type="protein sequence ID" value="CAD6195580.1"/>
    <property type="molecule type" value="Genomic_DNA"/>
</dbReference>
<evidence type="ECO:0000313" key="3">
    <source>
        <dbReference type="Proteomes" id="UP000835052"/>
    </source>
</evidence>
<name>A0A8S1HR87_9PELO</name>
<feature type="signal peptide" evidence="1">
    <location>
        <begin position="1"/>
        <end position="23"/>
    </location>
</feature>
<dbReference type="AlphaFoldDB" id="A0A8S1HR87"/>
<gene>
    <name evidence="2" type="ORF">CAUJ_LOCUS11499</name>
</gene>
<sequence length="93" mass="10237">MHRFLLCLASALTISAFWGQVQAVSLPSADLEAAEGAILRIAHADKLQKNFSEEVPSETQEATFVTAEPVEILPRIGEQAEESTDRDLKTIFH</sequence>
<organism evidence="2 3">
    <name type="scientific">Caenorhabditis auriculariae</name>
    <dbReference type="NCBI Taxonomy" id="2777116"/>
    <lineage>
        <taxon>Eukaryota</taxon>
        <taxon>Metazoa</taxon>
        <taxon>Ecdysozoa</taxon>
        <taxon>Nematoda</taxon>
        <taxon>Chromadorea</taxon>
        <taxon>Rhabditida</taxon>
        <taxon>Rhabditina</taxon>
        <taxon>Rhabditomorpha</taxon>
        <taxon>Rhabditoidea</taxon>
        <taxon>Rhabditidae</taxon>
        <taxon>Peloderinae</taxon>
        <taxon>Caenorhabditis</taxon>
    </lineage>
</organism>
<keyword evidence="1" id="KW-0732">Signal</keyword>
<keyword evidence="3" id="KW-1185">Reference proteome</keyword>
<proteinExistence type="predicted"/>
<accession>A0A8S1HR87</accession>
<feature type="chain" id="PRO_5035741341" evidence="1">
    <location>
        <begin position="24"/>
        <end position="93"/>
    </location>
</feature>
<protein>
    <submittedName>
        <fullName evidence="2">Uncharacterized protein</fullName>
    </submittedName>
</protein>
<reference evidence="2" key="1">
    <citation type="submission" date="2020-10" db="EMBL/GenBank/DDBJ databases">
        <authorList>
            <person name="Kikuchi T."/>
        </authorList>
    </citation>
    <scope>NUCLEOTIDE SEQUENCE</scope>
    <source>
        <strain evidence="2">NKZ352</strain>
    </source>
</reference>
<evidence type="ECO:0000256" key="1">
    <source>
        <dbReference type="SAM" id="SignalP"/>
    </source>
</evidence>
<dbReference type="Proteomes" id="UP000835052">
    <property type="component" value="Unassembled WGS sequence"/>
</dbReference>